<evidence type="ECO:0000313" key="8">
    <source>
        <dbReference type="EMBL" id="MBC2595033.1"/>
    </source>
</evidence>
<dbReference type="RefSeq" id="WP_185675998.1">
    <property type="nucleotide sequence ID" value="NZ_JACHVB010000035.1"/>
</dbReference>
<dbReference type="PRINTS" id="PR01008">
    <property type="entry name" value="FLGLRINGFLGH"/>
</dbReference>
<dbReference type="GO" id="GO:0071973">
    <property type="term" value="P:bacterial-type flagellum-dependent cell motility"/>
    <property type="evidence" value="ECO:0007669"/>
    <property type="project" value="InterPro"/>
</dbReference>
<evidence type="ECO:0000256" key="5">
    <source>
        <dbReference type="ARBA" id="ARBA00023143"/>
    </source>
</evidence>
<accession>A0A842HET6</accession>
<evidence type="ECO:0000256" key="1">
    <source>
        <dbReference type="ARBA" id="ARBA00002591"/>
    </source>
</evidence>
<protein>
    <recommendedName>
        <fullName evidence="7">Flagellar L-ring protein</fullName>
    </recommendedName>
    <alternativeName>
        <fullName evidence="7">Basal body L-ring protein</fullName>
    </alternativeName>
</protein>
<dbReference type="PANTHER" id="PTHR34933:SF1">
    <property type="entry name" value="FLAGELLAR L-RING PROTEIN"/>
    <property type="match status" value="1"/>
</dbReference>
<evidence type="ECO:0000256" key="7">
    <source>
        <dbReference type="HAMAP-Rule" id="MF_00415"/>
    </source>
</evidence>
<keyword evidence="5 7" id="KW-0975">Bacterial flagellum</keyword>
<keyword evidence="3" id="KW-0732">Signal</keyword>
<comment type="similarity">
    <text evidence="2 7">Belongs to the FlgH family.</text>
</comment>
<dbReference type="GO" id="GO:0009279">
    <property type="term" value="C:cell outer membrane"/>
    <property type="evidence" value="ECO:0007669"/>
    <property type="project" value="UniProtKB-SubCell"/>
</dbReference>
<keyword evidence="4 7" id="KW-0472">Membrane</keyword>
<evidence type="ECO:0000256" key="2">
    <source>
        <dbReference type="ARBA" id="ARBA00006929"/>
    </source>
</evidence>
<gene>
    <name evidence="7" type="primary">flgH</name>
    <name evidence="8" type="ORF">H5P28_12265</name>
</gene>
<dbReference type="PANTHER" id="PTHR34933">
    <property type="entry name" value="FLAGELLAR L-RING PROTEIN"/>
    <property type="match status" value="1"/>
</dbReference>
<comment type="function">
    <text evidence="1 7">Assembles around the rod to form the L-ring and probably protects the motor/basal body from shearing forces during rotation.</text>
</comment>
<comment type="subunit">
    <text evidence="7">The basal body constitutes a major portion of the flagellar organelle and consists of four rings (L,P,S, and M) mounted on a central rod.</text>
</comment>
<keyword evidence="6 7" id="KW-0998">Cell outer membrane</keyword>
<dbReference type="GO" id="GO:0009427">
    <property type="term" value="C:bacterial-type flagellum basal body, distal rod, L ring"/>
    <property type="evidence" value="ECO:0007669"/>
    <property type="project" value="InterPro"/>
</dbReference>
<dbReference type="InterPro" id="IPR000527">
    <property type="entry name" value="Flag_Lring"/>
</dbReference>
<keyword evidence="8" id="KW-0969">Cilium</keyword>
<evidence type="ECO:0000256" key="6">
    <source>
        <dbReference type="ARBA" id="ARBA00023237"/>
    </source>
</evidence>
<dbReference type="HAMAP" id="MF_00415">
    <property type="entry name" value="FlgH"/>
    <property type="match status" value="1"/>
</dbReference>
<dbReference type="Proteomes" id="UP000546464">
    <property type="component" value="Unassembled WGS sequence"/>
</dbReference>
<name>A0A842HET6_9BACT</name>
<evidence type="ECO:0000256" key="3">
    <source>
        <dbReference type="ARBA" id="ARBA00022729"/>
    </source>
</evidence>
<keyword evidence="9" id="KW-1185">Reference proteome</keyword>
<comment type="caution">
    <text evidence="8">The sequence shown here is derived from an EMBL/GenBank/DDBJ whole genome shotgun (WGS) entry which is preliminary data.</text>
</comment>
<keyword evidence="8" id="KW-0282">Flagellum</keyword>
<reference evidence="8 9" key="1">
    <citation type="submission" date="2020-07" db="EMBL/GenBank/DDBJ databases">
        <authorList>
            <person name="Feng X."/>
        </authorList>
    </citation>
    <scope>NUCLEOTIDE SEQUENCE [LARGE SCALE GENOMIC DNA]</scope>
    <source>
        <strain evidence="8 9">JCM31066</strain>
    </source>
</reference>
<sequence length="212" mass="22908">MKLPDIPTASALVLLCLPVSAIAIDGRTGSLWNARVGARNMFADRIASNIGDIVTVVIEERAAISSKKESNVDKSSSVNDGITRFFYSPAVYPALTMGGELPALGWGANREFSGGGSITDQQRVDSHISVVVIDRLPNGVLVVEGLRRVVLANEINYAVLRGQIRPDDISPDNMVSSSRIADAEVEFVAEGSLTEAQREGWLNRIYDYLSPF</sequence>
<proteinExistence type="inferred from homology"/>
<keyword evidence="8" id="KW-0966">Cell projection</keyword>
<dbReference type="GO" id="GO:0003774">
    <property type="term" value="F:cytoskeletal motor activity"/>
    <property type="evidence" value="ECO:0007669"/>
    <property type="project" value="InterPro"/>
</dbReference>
<evidence type="ECO:0000256" key="4">
    <source>
        <dbReference type="ARBA" id="ARBA00023136"/>
    </source>
</evidence>
<dbReference type="EMBL" id="JACHVB010000035">
    <property type="protein sequence ID" value="MBC2595033.1"/>
    <property type="molecule type" value="Genomic_DNA"/>
</dbReference>
<dbReference type="AlphaFoldDB" id="A0A842HET6"/>
<dbReference type="Pfam" id="PF02107">
    <property type="entry name" value="FlgH"/>
    <property type="match status" value="1"/>
</dbReference>
<organism evidence="8 9">
    <name type="scientific">Ruficoccus amylovorans</name>
    <dbReference type="NCBI Taxonomy" id="1804625"/>
    <lineage>
        <taxon>Bacteria</taxon>
        <taxon>Pseudomonadati</taxon>
        <taxon>Verrucomicrobiota</taxon>
        <taxon>Opitutia</taxon>
        <taxon>Puniceicoccales</taxon>
        <taxon>Cerasicoccaceae</taxon>
        <taxon>Ruficoccus</taxon>
    </lineage>
</organism>
<evidence type="ECO:0000313" key="9">
    <source>
        <dbReference type="Proteomes" id="UP000546464"/>
    </source>
</evidence>
<comment type="subcellular location">
    <subcellularLocation>
        <location evidence="7">Cell outer membrane</location>
    </subcellularLocation>
    <subcellularLocation>
        <location evidence="7">Bacterial flagellum basal body</location>
    </subcellularLocation>
</comment>